<dbReference type="OrthoDB" id="5198189at2"/>
<evidence type="ECO:0000313" key="3">
    <source>
        <dbReference type="Proteomes" id="UP000306509"/>
    </source>
</evidence>
<feature type="transmembrane region" description="Helical" evidence="1">
    <location>
        <begin position="34"/>
        <end position="51"/>
    </location>
</feature>
<keyword evidence="1" id="KW-1133">Transmembrane helix</keyword>
<dbReference type="InterPro" id="IPR009825">
    <property type="entry name" value="ECF_substrate-spec-like"/>
</dbReference>
<gene>
    <name evidence="2" type="ORF">DSM106044_01228</name>
</gene>
<accession>A0A4U8QB24</accession>
<proteinExistence type="predicted"/>
<dbReference type="GO" id="GO:0022857">
    <property type="term" value="F:transmembrane transporter activity"/>
    <property type="evidence" value="ECO:0007669"/>
    <property type="project" value="InterPro"/>
</dbReference>
<feature type="transmembrane region" description="Helical" evidence="1">
    <location>
        <begin position="186"/>
        <end position="211"/>
    </location>
</feature>
<feature type="transmembrane region" description="Helical" evidence="1">
    <location>
        <begin position="90"/>
        <end position="113"/>
    </location>
</feature>
<evidence type="ECO:0000313" key="2">
    <source>
        <dbReference type="EMBL" id="TLD01859.1"/>
    </source>
</evidence>
<dbReference type="Gene3D" id="1.10.1760.20">
    <property type="match status" value="1"/>
</dbReference>
<dbReference type="STRING" id="180332.GCA_000797495_04332"/>
<name>A0A4U8QB24_9FIRM</name>
<feature type="transmembrane region" description="Helical" evidence="1">
    <location>
        <begin position="57"/>
        <end position="78"/>
    </location>
</feature>
<reference evidence="2 3" key="1">
    <citation type="journal article" date="2019" name="Anaerobe">
        <title>Detection of Robinsoniella peoriensis in multiple bone samples of a trauma patient.</title>
        <authorList>
            <person name="Schrottner P."/>
            <person name="Hartwich K."/>
            <person name="Bunk B."/>
            <person name="Schober I."/>
            <person name="Helbig S."/>
            <person name="Rudolph W.W."/>
            <person name="Gunzer F."/>
        </authorList>
    </citation>
    <scope>NUCLEOTIDE SEQUENCE [LARGE SCALE GENOMIC DNA]</scope>
    <source>
        <strain evidence="2 3">DSM 106044</strain>
    </source>
</reference>
<dbReference type="Proteomes" id="UP000306509">
    <property type="component" value="Unassembled WGS sequence"/>
</dbReference>
<dbReference type="AlphaFoldDB" id="A0A4U8QB24"/>
<evidence type="ECO:0000256" key="1">
    <source>
        <dbReference type="SAM" id="Phobius"/>
    </source>
</evidence>
<keyword evidence="1" id="KW-0812">Transmembrane</keyword>
<comment type="caution">
    <text evidence="2">The sequence shown here is derived from an EMBL/GenBank/DDBJ whole genome shotgun (WGS) entry which is preliminary data.</text>
</comment>
<dbReference type="EMBL" id="QGQD01000025">
    <property type="protein sequence ID" value="TLD01859.1"/>
    <property type="molecule type" value="Genomic_DNA"/>
</dbReference>
<protein>
    <submittedName>
        <fullName evidence="2">Putative membrane protein</fullName>
    </submittedName>
</protein>
<organism evidence="2 3">
    <name type="scientific">Robinsoniella peoriensis</name>
    <dbReference type="NCBI Taxonomy" id="180332"/>
    <lineage>
        <taxon>Bacteria</taxon>
        <taxon>Bacillati</taxon>
        <taxon>Bacillota</taxon>
        <taxon>Clostridia</taxon>
        <taxon>Lachnospirales</taxon>
        <taxon>Lachnospiraceae</taxon>
        <taxon>Robinsoniella</taxon>
    </lineage>
</organism>
<feature type="transmembrane region" description="Helical" evidence="1">
    <location>
        <begin position="6"/>
        <end position="27"/>
    </location>
</feature>
<keyword evidence="3" id="KW-1185">Reference proteome</keyword>
<keyword evidence="1" id="KW-0472">Membrane</keyword>
<dbReference type="Pfam" id="PF07155">
    <property type="entry name" value="ECF-ribofla_trS"/>
    <property type="match status" value="1"/>
</dbReference>
<dbReference type="RefSeq" id="WP_083267648.1">
    <property type="nucleotide sequence ID" value="NZ_CABMJZ010000136.1"/>
</dbReference>
<sequence length="228" mass="24999">MSKKRITINVLLILAAFGVIVFGVRMFQDRRYNLISILIAFLACIPFYMAYEKKEGSIRRMVVLAVMVAISVVGRLIFAVLPGFKPVTAIVVIAAIYMGSESGFLIGSLSAIISNMFYGQGPWTPFQMLAWGSLGLIAGLPVMQKILKNRGILAVYGFLAGFGYSAIMDIWTVLSFDGSFSLARYLTVQAIALPVSIEYAISNVVFLMLGIGPIGRKLKRINIKHGIF</sequence>
<feature type="transmembrane region" description="Helical" evidence="1">
    <location>
        <begin position="155"/>
        <end position="174"/>
    </location>
</feature>
<feature type="transmembrane region" description="Helical" evidence="1">
    <location>
        <begin position="125"/>
        <end position="143"/>
    </location>
</feature>